<feature type="region of interest" description="Disordered" evidence="2">
    <location>
        <begin position="533"/>
        <end position="554"/>
    </location>
</feature>
<sequence>MTTNVISSPSNKRWVKLQLEPVEVPVDYDDKLLFSTVQSVVPGAHGLYYRENGKRKALNFDTITGCVQAPDAGWDTKDIYIYLAHGNKHATHYSDYTKASQEFGKNISAVQKLMAAAGFSFEPKLPYAEKPSRTRSRSRGIKSGFEAQPENVHFSEESDGNSVHQLIEQKNKEIEKLLEGNIELKLKLKELKRDLKEQVRTNAELRRVISKSEDEKESSIRNFVQSPTVMSTEVLNEKSFKEREELEELQKILIEYKNNIENSKIIMKGKDEEINKNEKEIAKLRLDLEQTNLALIEQKKRVNNLEEEEASNLKFINNDSTTSEDIEVISTMDSRNNMVDSRIPELEDKLKKTEHEKTGYIEEEKRMDFIKLKDEQINHLTASLKETQKTLEESKNKIYEYNDLVQRLNWEKEHLINSIEDKSNFSKIQELIEKEEEINNLHSVIADLRSTIAKIKKEKEESEWHLGEHKEWLKNSKEKVLYLENQVNILNGGEPVMEKNSLPVSSIHFLLMNCGTFYFHALLGKALKHREEKSPVNLRPRGLPNLPSKPLETY</sequence>
<accession>A0A1I7XV82</accession>
<dbReference type="Pfam" id="PF18694">
    <property type="entry name" value="TDP-43_N"/>
    <property type="match status" value="1"/>
</dbReference>
<feature type="domain" description="TAR DNA-binding protein 43 N-terminal" evidence="3">
    <location>
        <begin position="20"/>
        <end position="82"/>
    </location>
</feature>
<dbReference type="WBParaSite" id="Hba_21669">
    <property type="protein sequence ID" value="Hba_21669"/>
    <property type="gene ID" value="Hba_21669"/>
</dbReference>
<dbReference type="InterPro" id="IPR041105">
    <property type="entry name" value="TDP-43_N"/>
</dbReference>
<dbReference type="Proteomes" id="UP000095283">
    <property type="component" value="Unplaced"/>
</dbReference>
<proteinExistence type="predicted"/>
<feature type="coiled-coil region" evidence="1">
    <location>
        <begin position="336"/>
        <end position="404"/>
    </location>
</feature>
<dbReference type="AlphaFoldDB" id="A0A1I7XV82"/>
<organism evidence="4 5">
    <name type="scientific">Heterorhabditis bacteriophora</name>
    <name type="common">Entomopathogenic nematode worm</name>
    <dbReference type="NCBI Taxonomy" id="37862"/>
    <lineage>
        <taxon>Eukaryota</taxon>
        <taxon>Metazoa</taxon>
        <taxon>Ecdysozoa</taxon>
        <taxon>Nematoda</taxon>
        <taxon>Chromadorea</taxon>
        <taxon>Rhabditida</taxon>
        <taxon>Rhabditina</taxon>
        <taxon>Rhabditomorpha</taxon>
        <taxon>Strongyloidea</taxon>
        <taxon>Heterorhabditidae</taxon>
        <taxon>Heterorhabditis</taxon>
    </lineage>
</organism>
<dbReference type="CDD" id="cd19609">
    <property type="entry name" value="NTD_TDP-43"/>
    <property type="match status" value="1"/>
</dbReference>
<reference evidence="5" key="1">
    <citation type="submission" date="2016-11" db="UniProtKB">
        <authorList>
            <consortium name="WormBaseParasite"/>
        </authorList>
    </citation>
    <scope>IDENTIFICATION</scope>
</reference>
<keyword evidence="1" id="KW-0175">Coiled coil</keyword>
<evidence type="ECO:0000313" key="5">
    <source>
        <dbReference type="WBParaSite" id="Hba_21669"/>
    </source>
</evidence>
<keyword evidence="4" id="KW-1185">Reference proteome</keyword>
<evidence type="ECO:0000256" key="1">
    <source>
        <dbReference type="SAM" id="Coils"/>
    </source>
</evidence>
<evidence type="ECO:0000256" key="2">
    <source>
        <dbReference type="SAM" id="MobiDB-lite"/>
    </source>
</evidence>
<feature type="coiled-coil region" evidence="1">
    <location>
        <begin position="431"/>
        <end position="458"/>
    </location>
</feature>
<feature type="coiled-coil region" evidence="1">
    <location>
        <begin position="167"/>
        <end position="215"/>
    </location>
</feature>
<name>A0A1I7XV82_HETBA</name>
<evidence type="ECO:0000313" key="4">
    <source>
        <dbReference type="Proteomes" id="UP000095283"/>
    </source>
</evidence>
<feature type="coiled-coil region" evidence="1">
    <location>
        <begin position="239"/>
        <end position="308"/>
    </location>
</feature>
<evidence type="ECO:0000259" key="3">
    <source>
        <dbReference type="Pfam" id="PF18694"/>
    </source>
</evidence>
<protein>
    <submittedName>
        <fullName evidence="5">TDP43_N domain-containing protein</fullName>
    </submittedName>
</protein>